<evidence type="ECO:0000256" key="6">
    <source>
        <dbReference type="ARBA" id="ARBA00023136"/>
    </source>
</evidence>
<gene>
    <name evidence="9" type="ORF">HCU73_14290</name>
</gene>
<name>A0A7X6JXP5_9RHOB</name>
<feature type="transmembrane region" description="Helical" evidence="7">
    <location>
        <begin position="274"/>
        <end position="295"/>
    </location>
</feature>
<comment type="function">
    <text evidence="7">Part of the tripartite ATP-independent periplasmic (TRAP) transport system.</text>
</comment>
<sequence>MFLDPGWIILILLVVLLIAGLPIAFVLGVTAAVMILLDPAVVPQIIGLIPFGGANNYLLVAALLFMIAGEVMNQGRIAEKLIAFASSLVGHIRGGLAHVNILTSLFFSEISGTATSDAAAIGSVMIPQMKKRGYPAAFAAAVTSTSATMAIIVPPSLNLILYAYVANASIAELFAAGILPGILVCGLLMATAYIISVKRGYPTEGAFEFRRVLETGRDAAIPLTLPILILVGILGGIFTATEAGAIAAFWSIILAMFLYRTIRLGTLVDTLRVAGKRSAMLMFIVATSTLLGWYLTNQRIPQDIAQAILGISDNYWVVLAAINIFFLLAGTIIHGTPAILMLVPIFLPLADQLGIDRVHFGLILTINLGIGQQTPPVASVVLITCAIAKISIAKIIPSLMWFLLAMLVALVLVNLFPAIVLWLPSVIL</sequence>
<dbReference type="GO" id="GO:0022857">
    <property type="term" value="F:transmembrane transporter activity"/>
    <property type="evidence" value="ECO:0007669"/>
    <property type="project" value="UniProtKB-UniRule"/>
</dbReference>
<evidence type="ECO:0000256" key="5">
    <source>
        <dbReference type="ARBA" id="ARBA00022989"/>
    </source>
</evidence>
<feature type="transmembrane region" description="Helical" evidence="7">
    <location>
        <begin position="244"/>
        <end position="262"/>
    </location>
</feature>
<dbReference type="PANTHER" id="PTHR33362:SF2">
    <property type="entry name" value="TRAP TRANSPORTER LARGE PERMEASE PROTEIN"/>
    <property type="match status" value="1"/>
</dbReference>
<keyword evidence="4 7" id="KW-0812">Transmembrane</keyword>
<evidence type="ECO:0000256" key="3">
    <source>
        <dbReference type="ARBA" id="ARBA00022519"/>
    </source>
</evidence>
<dbReference type="InterPro" id="IPR010656">
    <property type="entry name" value="DctM"/>
</dbReference>
<protein>
    <recommendedName>
        <fullName evidence="7">TRAP transporter large permease protein</fullName>
    </recommendedName>
</protein>
<evidence type="ECO:0000256" key="7">
    <source>
        <dbReference type="RuleBase" id="RU369079"/>
    </source>
</evidence>
<proteinExistence type="inferred from homology"/>
<feature type="transmembrane region" description="Helical" evidence="7">
    <location>
        <begin position="133"/>
        <end position="153"/>
    </location>
</feature>
<accession>A0A7X6JXP5</accession>
<dbReference type="PIRSF" id="PIRSF006066">
    <property type="entry name" value="HI0050"/>
    <property type="match status" value="1"/>
</dbReference>
<evidence type="ECO:0000313" key="10">
    <source>
        <dbReference type="Proteomes" id="UP000526408"/>
    </source>
</evidence>
<keyword evidence="7" id="KW-0813">Transport</keyword>
<keyword evidence="6 7" id="KW-0472">Membrane</keyword>
<keyword evidence="3 7" id="KW-0997">Cell inner membrane</keyword>
<evidence type="ECO:0000256" key="1">
    <source>
        <dbReference type="ARBA" id="ARBA00004429"/>
    </source>
</evidence>
<dbReference type="EMBL" id="JAAZQQ010000005">
    <property type="protein sequence ID" value="NKX45762.1"/>
    <property type="molecule type" value="Genomic_DNA"/>
</dbReference>
<feature type="transmembrane region" description="Helical" evidence="7">
    <location>
        <begin position="173"/>
        <end position="195"/>
    </location>
</feature>
<organism evidence="9 10">
    <name type="scientific">Roseicyclus persicicus</name>
    <dbReference type="NCBI Taxonomy" id="2650661"/>
    <lineage>
        <taxon>Bacteria</taxon>
        <taxon>Pseudomonadati</taxon>
        <taxon>Pseudomonadota</taxon>
        <taxon>Alphaproteobacteria</taxon>
        <taxon>Rhodobacterales</taxon>
        <taxon>Roseobacteraceae</taxon>
        <taxon>Roseicyclus</taxon>
    </lineage>
</organism>
<feature type="domain" description="TRAP C4-dicarboxylate transport system permease DctM subunit" evidence="8">
    <location>
        <begin position="10"/>
        <end position="419"/>
    </location>
</feature>
<feature type="transmembrane region" description="Helical" evidence="7">
    <location>
        <begin position="315"/>
        <end position="347"/>
    </location>
</feature>
<evidence type="ECO:0000256" key="4">
    <source>
        <dbReference type="ARBA" id="ARBA00022692"/>
    </source>
</evidence>
<feature type="transmembrane region" description="Helical" evidence="7">
    <location>
        <begin position="219"/>
        <end position="238"/>
    </location>
</feature>
<comment type="caution">
    <text evidence="9">The sequence shown here is derived from an EMBL/GenBank/DDBJ whole genome shotgun (WGS) entry which is preliminary data.</text>
</comment>
<dbReference type="AlphaFoldDB" id="A0A7X6JXP5"/>
<evidence type="ECO:0000259" key="8">
    <source>
        <dbReference type="Pfam" id="PF06808"/>
    </source>
</evidence>
<comment type="caution">
    <text evidence="7">Lacks conserved residue(s) required for the propagation of feature annotation.</text>
</comment>
<dbReference type="InterPro" id="IPR004681">
    <property type="entry name" value="TRAP_DctM"/>
</dbReference>
<comment type="subcellular location">
    <subcellularLocation>
        <location evidence="1 7">Cell inner membrane</location>
        <topology evidence="1 7">Multi-pass membrane protein</topology>
    </subcellularLocation>
</comment>
<evidence type="ECO:0000256" key="2">
    <source>
        <dbReference type="ARBA" id="ARBA00022475"/>
    </source>
</evidence>
<comment type="subunit">
    <text evidence="7">The complex comprises the extracytoplasmic solute receptor protein and the two transmembrane proteins.</text>
</comment>
<keyword evidence="2" id="KW-1003">Cell membrane</keyword>
<evidence type="ECO:0000313" key="9">
    <source>
        <dbReference type="EMBL" id="NKX45762.1"/>
    </source>
</evidence>
<feature type="transmembrane region" description="Helical" evidence="7">
    <location>
        <begin position="7"/>
        <end position="35"/>
    </location>
</feature>
<feature type="transmembrane region" description="Helical" evidence="7">
    <location>
        <begin position="399"/>
        <end position="423"/>
    </location>
</feature>
<dbReference type="GO" id="GO:0005886">
    <property type="term" value="C:plasma membrane"/>
    <property type="evidence" value="ECO:0007669"/>
    <property type="project" value="UniProtKB-SubCell"/>
</dbReference>
<reference evidence="9 10" key="1">
    <citation type="submission" date="2020-04" db="EMBL/GenBank/DDBJ databases">
        <authorList>
            <person name="Yoon J."/>
        </authorList>
    </citation>
    <scope>NUCLEOTIDE SEQUENCE [LARGE SCALE GENOMIC DNA]</scope>
    <source>
        <strain evidence="9 10">KMU-115</strain>
    </source>
</reference>
<keyword evidence="10" id="KW-1185">Reference proteome</keyword>
<dbReference type="Proteomes" id="UP000526408">
    <property type="component" value="Unassembled WGS sequence"/>
</dbReference>
<dbReference type="PANTHER" id="PTHR33362">
    <property type="entry name" value="SIALIC ACID TRAP TRANSPORTER PERMEASE PROTEIN SIAT-RELATED"/>
    <property type="match status" value="1"/>
</dbReference>
<dbReference type="NCBIfam" id="TIGR00786">
    <property type="entry name" value="dctM"/>
    <property type="match status" value="1"/>
</dbReference>
<feature type="transmembrane region" description="Helical" evidence="7">
    <location>
        <begin position="41"/>
        <end position="67"/>
    </location>
</feature>
<comment type="similarity">
    <text evidence="7">Belongs to the TRAP transporter large permease family.</text>
</comment>
<keyword evidence="5 7" id="KW-1133">Transmembrane helix</keyword>
<dbReference type="RefSeq" id="WP_168624144.1">
    <property type="nucleotide sequence ID" value="NZ_JAAZQQ010000005.1"/>
</dbReference>
<dbReference type="Pfam" id="PF06808">
    <property type="entry name" value="DctM"/>
    <property type="match status" value="1"/>
</dbReference>